<sequence>MFRWKLYAVCATILSSRVSNLYGEDQDGNFNNRKVIHTYVDNEKQCRRLCWYHSACDISLYQKDATRVTCMPVVKVSNSTSMMNDEIDDSTPFGPEDLTA</sequence>
<name>A0ABD0J222_9CAEN</name>
<feature type="signal peptide" evidence="1">
    <location>
        <begin position="1"/>
        <end position="23"/>
    </location>
</feature>
<evidence type="ECO:0000313" key="2">
    <source>
        <dbReference type="EMBL" id="KAK7451325.1"/>
    </source>
</evidence>
<feature type="chain" id="PRO_5044851815" description="Apple domain-containing protein" evidence="1">
    <location>
        <begin position="24"/>
        <end position="100"/>
    </location>
</feature>
<dbReference type="EMBL" id="JACVVK020000731">
    <property type="protein sequence ID" value="KAK7451325.1"/>
    <property type="molecule type" value="Genomic_DNA"/>
</dbReference>
<keyword evidence="1" id="KW-0732">Signal</keyword>
<dbReference type="Proteomes" id="UP001519460">
    <property type="component" value="Unassembled WGS sequence"/>
</dbReference>
<proteinExistence type="predicted"/>
<keyword evidence="3" id="KW-1185">Reference proteome</keyword>
<reference evidence="2 3" key="1">
    <citation type="journal article" date="2023" name="Sci. Data">
        <title>Genome assembly of the Korean intertidal mud-creeper Batillaria attramentaria.</title>
        <authorList>
            <person name="Patra A.K."/>
            <person name="Ho P.T."/>
            <person name="Jun S."/>
            <person name="Lee S.J."/>
            <person name="Kim Y."/>
            <person name="Won Y.J."/>
        </authorList>
    </citation>
    <scope>NUCLEOTIDE SEQUENCE [LARGE SCALE GENOMIC DNA]</scope>
    <source>
        <strain evidence="2">Wonlab-2016</strain>
    </source>
</reference>
<comment type="caution">
    <text evidence="2">The sequence shown here is derived from an EMBL/GenBank/DDBJ whole genome shotgun (WGS) entry which is preliminary data.</text>
</comment>
<evidence type="ECO:0000313" key="3">
    <source>
        <dbReference type="Proteomes" id="UP001519460"/>
    </source>
</evidence>
<protein>
    <recommendedName>
        <fullName evidence="4">Apple domain-containing protein</fullName>
    </recommendedName>
</protein>
<dbReference type="AlphaFoldDB" id="A0ABD0J222"/>
<accession>A0ABD0J222</accession>
<organism evidence="2 3">
    <name type="scientific">Batillaria attramentaria</name>
    <dbReference type="NCBI Taxonomy" id="370345"/>
    <lineage>
        <taxon>Eukaryota</taxon>
        <taxon>Metazoa</taxon>
        <taxon>Spiralia</taxon>
        <taxon>Lophotrochozoa</taxon>
        <taxon>Mollusca</taxon>
        <taxon>Gastropoda</taxon>
        <taxon>Caenogastropoda</taxon>
        <taxon>Sorbeoconcha</taxon>
        <taxon>Cerithioidea</taxon>
        <taxon>Batillariidae</taxon>
        <taxon>Batillaria</taxon>
    </lineage>
</organism>
<gene>
    <name evidence="2" type="ORF">BaRGS_00039855</name>
</gene>
<feature type="non-terminal residue" evidence="2">
    <location>
        <position position="100"/>
    </location>
</feature>
<evidence type="ECO:0000256" key="1">
    <source>
        <dbReference type="SAM" id="SignalP"/>
    </source>
</evidence>
<evidence type="ECO:0008006" key="4">
    <source>
        <dbReference type="Google" id="ProtNLM"/>
    </source>
</evidence>